<evidence type="ECO:0000256" key="1">
    <source>
        <dbReference type="SAM" id="Coils"/>
    </source>
</evidence>
<dbReference type="AlphaFoldDB" id="A0A4Y9YE56"/>
<dbReference type="Gene3D" id="1.20.1170.10">
    <property type="match status" value="1"/>
</dbReference>
<feature type="coiled-coil region" evidence="1">
    <location>
        <begin position="269"/>
        <end position="303"/>
    </location>
</feature>
<protein>
    <submittedName>
        <fullName evidence="4">Uncharacterized protein</fullName>
    </submittedName>
</protein>
<feature type="region of interest" description="Disordered" evidence="2">
    <location>
        <begin position="1"/>
        <end position="20"/>
    </location>
</feature>
<sequence>MARSGSDLAPPPYTRFQDTPPCYDPEKALAEFNALSSDQKSRVSIGISQAASQTDALPYFKDAADAAARAAEEIDTMFITLTSKLVSLEGTQKFQADFKVMKEHYRSVVSESRDLAIGIAQYAESFDSVVVKFCADSRLTVERRKEKINQYIADCDKTKTAAEGILVKFGDLKEEFAKFVGSFSTWAKEREEADQEKIKQLYKEITDIDDSLDAIESAMRVIGSSLVVTLPTTTMLALLFPPAAPWIMTVGLSLAGVELASLAGLAIARTALLNDKRKKERAVADLQSEISKIKATRTQLEQDGQAALLIFTTNIDALSRIWVQTRNDAQEIRKWLEEGASSADTPVYMKQALEHSVQVYTTMAQYLKDYANGVTTAVKNFKA</sequence>
<evidence type="ECO:0000256" key="2">
    <source>
        <dbReference type="SAM" id="MobiDB-lite"/>
    </source>
</evidence>
<name>A0A4Y9YE56_9APHY</name>
<evidence type="ECO:0000256" key="3">
    <source>
        <dbReference type="SAM" id="Phobius"/>
    </source>
</evidence>
<reference evidence="4 5" key="1">
    <citation type="submission" date="2019-01" db="EMBL/GenBank/DDBJ databases">
        <title>Genome sequencing of the rare red list fungi Fomitopsis rosea.</title>
        <authorList>
            <person name="Buettner E."/>
            <person name="Kellner H."/>
        </authorList>
    </citation>
    <scope>NUCLEOTIDE SEQUENCE [LARGE SCALE GENOMIC DNA]</scope>
    <source>
        <strain evidence="4 5">DSM 105464</strain>
    </source>
</reference>
<organism evidence="4 5">
    <name type="scientific">Rhodofomes roseus</name>
    <dbReference type="NCBI Taxonomy" id="34475"/>
    <lineage>
        <taxon>Eukaryota</taxon>
        <taxon>Fungi</taxon>
        <taxon>Dikarya</taxon>
        <taxon>Basidiomycota</taxon>
        <taxon>Agaricomycotina</taxon>
        <taxon>Agaricomycetes</taxon>
        <taxon>Polyporales</taxon>
        <taxon>Rhodofomes</taxon>
    </lineage>
</organism>
<evidence type="ECO:0000313" key="4">
    <source>
        <dbReference type="EMBL" id="TFY60836.1"/>
    </source>
</evidence>
<keyword evidence="3" id="KW-0472">Membrane</keyword>
<comment type="caution">
    <text evidence="4">The sequence shown here is derived from an EMBL/GenBank/DDBJ whole genome shotgun (WGS) entry which is preliminary data.</text>
</comment>
<keyword evidence="1" id="KW-0175">Coiled coil</keyword>
<feature type="transmembrane region" description="Helical" evidence="3">
    <location>
        <begin position="246"/>
        <end position="268"/>
    </location>
</feature>
<keyword evidence="3" id="KW-0812">Transmembrane</keyword>
<keyword evidence="3" id="KW-1133">Transmembrane helix</keyword>
<proteinExistence type="predicted"/>
<dbReference type="Proteomes" id="UP000298390">
    <property type="component" value="Unassembled WGS sequence"/>
</dbReference>
<accession>A0A4Y9YE56</accession>
<gene>
    <name evidence="4" type="ORF">EVJ58_g4894</name>
</gene>
<evidence type="ECO:0000313" key="5">
    <source>
        <dbReference type="Proteomes" id="UP000298390"/>
    </source>
</evidence>
<dbReference type="EMBL" id="SEKV01000235">
    <property type="protein sequence ID" value="TFY60836.1"/>
    <property type="molecule type" value="Genomic_DNA"/>
</dbReference>